<gene>
    <name evidence="1" type="ORF">CDV56_100214</name>
</gene>
<name>A0A397FZP3_ASPTH</name>
<dbReference type="RefSeq" id="XP_026609644.1">
    <property type="nucleotide sequence ID" value="XM_026753833.1"/>
</dbReference>
<proteinExistence type="predicted"/>
<feature type="non-terminal residue" evidence="1">
    <location>
        <position position="189"/>
    </location>
</feature>
<keyword evidence="2" id="KW-1185">Reference proteome</keyword>
<accession>A0A397FZP3</accession>
<evidence type="ECO:0000313" key="2">
    <source>
        <dbReference type="Proteomes" id="UP000215305"/>
    </source>
</evidence>
<sequence length="189" mass="21330">MSLTHLSDIALNAALRAAARAVIWSLQAMPELQGAKVAIVGGLAVQNYVRNDRQTLDVDVLLFRPGHPIDTQWIRKELVSRFRKSFKACGKPLFFKYKRKGTRKGKLKAKPKCKRTYLVQVDIIPGYLPPYLPGNAMTLEGVNLKHLPFIAPLDLLAYKVHSSSMRSCPKKQKQDAKDATNLWKTLYDL</sequence>
<evidence type="ECO:0000313" key="1">
    <source>
        <dbReference type="EMBL" id="RHZ43269.1"/>
    </source>
</evidence>
<dbReference type="GeneID" id="38122188"/>
<dbReference type="EMBL" id="NKHU02000454">
    <property type="protein sequence ID" value="RHZ43269.1"/>
    <property type="molecule type" value="Genomic_DNA"/>
</dbReference>
<dbReference type="Proteomes" id="UP000215305">
    <property type="component" value="Unassembled WGS sequence"/>
</dbReference>
<comment type="caution">
    <text evidence="1">The sequence shown here is derived from an EMBL/GenBank/DDBJ whole genome shotgun (WGS) entry which is preliminary data.</text>
</comment>
<protein>
    <submittedName>
        <fullName evidence="1">Uncharacterized protein</fullName>
    </submittedName>
</protein>
<organism evidence="1 2">
    <name type="scientific">Aspergillus thermomutatus</name>
    <name type="common">Neosartorya pseudofischeri</name>
    <dbReference type="NCBI Taxonomy" id="41047"/>
    <lineage>
        <taxon>Eukaryota</taxon>
        <taxon>Fungi</taxon>
        <taxon>Dikarya</taxon>
        <taxon>Ascomycota</taxon>
        <taxon>Pezizomycotina</taxon>
        <taxon>Eurotiomycetes</taxon>
        <taxon>Eurotiomycetidae</taxon>
        <taxon>Eurotiales</taxon>
        <taxon>Aspergillaceae</taxon>
        <taxon>Aspergillus</taxon>
        <taxon>Aspergillus subgen. Fumigati</taxon>
    </lineage>
</organism>
<dbReference type="VEuPathDB" id="FungiDB:CDV56_100214"/>
<dbReference type="AlphaFoldDB" id="A0A397FZP3"/>
<dbReference type="STRING" id="41047.A0A397FZP3"/>
<dbReference type="OrthoDB" id="5421247at2759"/>
<reference evidence="1" key="1">
    <citation type="submission" date="2018-08" db="EMBL/GenBank/DDBJ databases">
        <title>Draft genome sequence of azole-resistant Aspergillus thermomutatus (Neosartorya pseudofischeri) strain HMR AF 39, isolated from a human nasal aspirate.</title>
        <authorList>
            <person name="Parent-Michaud M."/>
            <person name="Dufresne P.J."/>
            <person name="Fournier E."/>
            <person name="Martineau C."/>
            <person name="Moreira S."/>
            <person name="Perkins V."/>
            <person name="De Repentigny L."/>
            <person name="Dufresne S.F."/>
        </authorList>
    </citation>
    <scope>NUCLEOTIDE SEQUENCE [LARGE SCALE GENOMIC DNA]</scope>
    <source>
        <strain evidence="1">HMR AF 39</strain>
    </source>
</reference>